<organism evidence="1 2">
    <name type="scientific">Paenibacillus plantarum</name>
    <dbReference type="NCBI Taxonomy" id="2654975"/>
    <lineage>
        <taxon>Bacteria</taxon>
        <taxon>Bacillati</taxon>
        <taxon>Bacillota</taxon>
        <taxon>Bacilli</taxon>
        <taxon>Bacillales</taxon>
        <taxon>Paenibacillaceae</taxon>
        <taxon>Paenibacillus</taxon>
    </lineage>
</organism>
<proteinExistence type="predicted"/>
<gene>
    <name evidence="1" type="ORF">GC096_03620</name>
</gene>
<evidence type="ECO:0000313" key="1">
    <source>
        <dbReference type="EMBL" id="NOU63135.1"/>
    </source>
</evidence>
<sequence>MTTDQRERVVLVLVLVLVLALVLALALALALALVPALVPVPVPALGSIIQTPPHYLSRLPSYSENLFQITIQHNAVRIQLLSHMAKWLPHRIPII</sequence>
<dbReference type="EMBL" id="WHNY01000009">
    <property type="protein sequence ID" value="NOU63135.1"/>
    <property type="molecule type" value="Genomic_DNA"/>
</dbReference>
<comment type="caution">
    <text evidence="1">The sequence shown here is derived from an EMBL/GenBank/DDBJ whole genome shotgun (WGS) entry which is preliminary data.</text>
</comment>
<keyword evidence="2" id="KW-1185">Reference proteome</keyword>
<evidence type="ECO:0000313" key="2">
    <source>
        <dbReference type="Proteomes" id="UP000653578"/>
    </source>
</evidence>
<dbReference type="Proteomes" id="UP000653578">
    <property type="component" value="Unassembled WGS sequence"/>
</dbReference>
<reference evidence="1 2" key="1">
    <citation type="submission" date="2019-10" db="EMBL/GenBank/DDBJ databases">
        <title>Description of Paenibacillus humi sp. nov.</title>
        <authorList>
            <person name="Carlier A."/>
            <person name="Qi S."/>
        </authorList>
    </citation>
    <scope>NUCLEOTIDE SEQUENCE [LARGE SCALE GENOMIC DNA]</scope>
    <source>
        <strain evidence="1 2">LMG 31461</strain>
    </source>
</reference>
<protein>
    <submittedName>
        <fullName evidence="1">Uncharacterized protein</fullName>
    </submittedName>
</protein>
<accession>A0ABX1X3Z9</accession>
<name>A0ABX1X3Z9_9BACL</name>